<organism evidence="1">
    <name type="scientific">Cacopsylla melanoneura</name>
    <dbReference type="NCBI Taxonomy" id="428564"/>
    <lineage>
        <taxon>Eukaryota</taxon>
        <taxon>Metazoa</taxon>
        <taxon>Ecdysozoa</taxon>
        <taxon>Arthropoda</taxon>
        <taxon>Hexapoda</taxon>
        <taxon>Insecta</taxon>
        <taxon>Pterygota</taxon>
        <taxon>Neoptera</taxon>
        <taxon>Paraneoptera</taxon>
        <taxon>Hemiptera</taxon>
        <taxon>Sternorrhyncha</taxon>
        <taxon>Psylloidea</taxon>
        <taxon>Psyllidae</taxon>
        <taxon>Psyllinae</taxon>
        <taxon>Cacopsylla</taxon>
    </lineage>
</organism>
<reference evidence="1" key="1">
    <citation type="submission" date="2021-05" db="EMBL/GenBank/DDBJ databases">
        <authorList>
            <person name="Alioto T."/>
            <person name="Alioto T."/>
            <person name="Gomez Garrido J."/>
        </authorList>
    </citation>
    <scope>NUCLEOTIDE SEQUENCE</scope>
</reference>
<accession>A0A8D9BKE3</accession>
<dbReference type="EMBL" id="HBUF01637422">
    <property type="protein sequence ID" value="CAG6784420.1"/>
    <property type="molecule type" value="Transcribed_RNA"/>
</dbReference>
<proteinExistence type="predicted"/>
<protein>
    <submittedName>
        <fullName evidence="1">Uncharacterized protein</fullName>
    </submittedName>
</protein>
<sequence>MVKRGYGLRCSRPVSGLGPIFKAYLGEKEEKLWKGGKLHVRYKGKTNTPHYFEIFEFYRECSKDATCRCSSQLFKRIRLGRQISRDSRMSSKYYDKSSLLNTLNCQRLNEEHIENLERK</sequence>
<dbReference type="AlphaFoldDB" id="A0A8D9BKE3"/>
<name>A0A8D9BKE3_9HEMI</name>
<evidence type="ECO:0000313" key="1">
    <source>
        <dbReference type="EMBL" id="CAG6784420.1"/>
    </source>
</evidence>